<name>A0A7Y9I440_9ACTN</name>
<dbReference type="GO" id="GO:0003677">
    <property type="term" value="F:DNA binding"/>
    <property type="evidence" value="ECO:0007669"/>
    <property type="project" value="UniProtKB-KW"/>
</dbReference>
<dbReference type="GO" id="GO:0003700">
    <property type="term" value="F:DNA-binding transcription factor activity"/>
    <property type="evidence" value="ECO:0007669"/>
    <property type="project" value="InterPro"/>
</dbReference>
<gene>
    <name evidence="5" type="ORF">BKA15_001247</name>
</gene>
<dbReference type="Proteomes" id="UP000569914">
    <property type="component" value="Unassembled WGS sequence"/>
</dbReference>
<sequence>MSGRRAIEPVPTESTASLIADRLRSAIHSGHFAAGEQLHEVVLAREFGVSRGPLREGMQRLTQEGLLVSIKNRGLFVVELTEADVRDVYLARSAIEHAAAEEIFRSGNPERSGLRLIKIWQDMEKAGQRNDVVAIGHWDVKFHECLVAQAKSPRLSRIHRTLMTETKLCINALGGSYPPPDERVPEHKAIAEAMRDQDRQLFDRLLDAHMDDAIRRLAKVVPPPAR</sequence>
<evidence type="ECO:0000259" key="4">
    <source>
        <dbReference type="PROSITE" id="PS50949"/>
    </source>
</evidence>
<feature type="domain" description="HTH gntR-type" evidence="4">
    <location>
        <begin position="13"/>
        <end position="80"/>
    </location>
</feature>
<dbReference type="CDD" id="cd07377">
    <property type="entry name" value="WHTH_GntR"/>
    <property type="match status" value="1"/>
</dbReference>
<evidence type="ECO:0000313" key="5">
    <source>
        <dbReference type="EMBL" id="NYE69918.1"/>
    </source>
</evidence>
<dbReference type="SMART" id="SM00895">
    <property type="entry name" value="FCD"/>
    <property type="match status" value="1"/>
</dbReference>
<keyword evidence="2 5" id="KW-0238">DNA-binding</keyword>
<dbReference type="Gene3D" id="1.20.120.530">
    <property type="entry name" value="GntR ligand-binding domain-like"/>
    <property type="match status" value="1"/>
</dbReference>
<dbReference type="SMART" id="SM00345">
    <property type="entry name" value="HTH_GNTR"/>
    <property type="match status" value="1"/>
</dbReference>
<evidence type="ECO:0000256" key="3">
    <source>
        <dbReference type="ARBA" id="ARBA00023163"/>
    </source>
</evidence>
<dbReference type="EMBL" id="JACCBU010000001">
    <property type="protein sequence ID" value="NYE69918.1"/>
    <property type="molecule type" value="Genomic_DNA"/>
</dbReference>
<dbReference type="InterPro" id="IPR011711">
    <property type="entry name" value="GntR_C"/>
</dbReference>
<dbReference type="PROSITE" id="PS50949">
    <property type="entry name" value="HTH_GNTR"/>
    <property type="match status" value="1"/>
</dbReference>
<evidence type="ECO:0000256" key="1">
    <source>
        <dbReference type="ARBA" id="ARBA00023015"/>
    </source>
</evidence>
<comment type="caution">
    <text evidence="5">The sequence shown here is derived from an EMBL/GenBank/DDBJ whole genome shotgun (WGS) entry which is preliminary data.</text>
</comment>
<dbReference type="InterPro" id="IPR000524">
    <property type="entry name" value="Tscrpt_reg_HTH_GntR"/>
</dbReference>
<dbReference type="RefSeq" id="WP_179749005.1">
    <property type="nucleotide sequence ID" value="NZ_JACCBU010000001.1"/>
</dbReference>
<dbReference type="Gene3D" id="1.10.10.10">
    <property type="entry name" value="Winged helix-like DNA-binding domain superfamily/Winged helix DNA-binding domain"/>
    <property type="match status" value="1"/>
</dbReference>
<keyword evidence="6" id="KW-1185">Reference proteome</keyword>
<dbReference type="SUPFAM" id="SSF48008">
    <property type="entry name" value="GntR ligand-binding domain-like"/>
    <property type="match status" value="1"/>
</dbReference>
<protein>
    <submittedName>
        <fullName evidence="5">DNA-binding GntR family transcriptional regulator</fullName>
    </submittedName>
</protein>
<keyword evidence="3" id="KW-0804">Transcription</keyword>
<dbReference type="InterPro" id="IPR008920">
    <property type="entry name" value="TF_FadR/GntR_C"/>
</dbReference>
<dbReference type="AlphaFoldDB" id="A0A7Y9I440"/>
<proteinExistence type="predicted"/>
<dbReference type="SUPFAM" id="SSF46785">
    <property type="entry name" value="Winged helix' DNA-binding domain"/>
    <property type="match status" value="1"/>
</dbReference>
<dbReference type="InterPro" id="IPR036388">
    <property type="entry name" value="WH-like_DNA-bd_sf"/>
</dbReference>
<dbReference type="PANTHER" id="PTHR43537:SF45">
    <property type="entry name" value="GNTR FAMILY REGULATORY PROTEIN"/>
    <property type="match status" value="1"/>
</dbReference>
<dbReference type="InterPro" id="IPR036390">
    <property type="entry name" value="WH_DNA-bd_sf"/>
</dbReference>
<reference evidence="5 6" key="1">
    <citation type="submission" date="2020-07" db="EMBL/GenBank/DDBJ databases">
        <title>Sequencing the genomes of 1000 actinobacteria strains.</title>
        <authorList>
            <person name="Klenk H.-P."/>
        </authorList>
    </citation>
    <scope>NUCLEOTIDE SEQUENCE [LARGE SCALE GENOMIC DNA]</scope>
    <source>
        <strain evidence="5 6">DSM 22083</strain>
    </source>
</reference>
<dbReference type="Pfam" id="PF00392">
    <property type="entry name" value="GntR"/>
    <property type="match status" value="1"/>
</dbReference>
<evidence type="ECO:0000256" key="2">
    <source>
        <dbReference type="ARBA" id="ARBA00023125"/>
    </source>
</evidence>
<keyword evidence="1" id="KW-0805">Transcription regulation</keyword>
<accession>A0A7Y9I440</accession>
<dbReference type="PANTHER" id="PTHR43537">
    <property type="entry name" value="TRANSCRIPTIONAL REGULATOR, GNTR FAMILY"/>
    <property type="match status" value="1"/>
</dbReference>
<organism evidence="5 6">
    <name type="scientific">Microlunatus parietis</name>
    <dbReference type="NCBI Taxonomy" id="682979"/>
    <lineage>
        <taxon>Bacteria</taxon>
        <taxon>Bacillati</taxon>
        <taxon>Actinomycetota</taxon>
        <taxon>Actinomycetes</taxon>
        <taxon>Propionibacteriales</taxon>
        <taxon>Propionibacteriaceae</taxon>
        <taxon>Microlunatus</taxon>
    </lineage>
</organism>
<dbReference type="Pfam" id="PF07729">
    <property type="entry name" value="FCD"/>
    <property type="match status" value="1"/>
</dbReference>
<evidence type="ECO:0000313" key="6">
    <source>
        <dbReference type="Proteomes" id="UP000569914"/>
    </source>
</evidence>